<dbReference type="InterPro" id="IPR000847">
    <property type="entry name" value="LysR_HTH_N"/>
</dbReference>
<dbReference type="Gene3D" id="1.10.10.10">
    <property type="entry name" value="Winged helix-like DNA-binding domain superfamily/Winged helix DNA-binding domain"/>
    <property type="match status" value="1"/>
</dbReference>
<reference evidence="6 7" key="1">
    <citation type="submission" date="2019-02" db="EMBL/GenBank/DDBJ databases">
        <title>Genomic Encyclopedia of Type Strains, Phase IV (KMG-IV): sequencing the most valuable type-strain genomes for metagenomic binning, comparative biology and taxonomic classification.</title>
        <authorList>
            <person name="Goeker M."/>
        </authorList>
    </citation>
    <scope>NUCLEOTIDE SEQUENCE [LARGE SCALE GENOMIC DNA]</scope>
    <source>
        <strain evidence="6 7">DSM 10617</strain>
    </source>
</reference>
<evidence type="ECO:0000313" key="6">
    <source>
        <dbReference type="EMBL" id="RZS46647.1"/>
    </source>
</evidence>
<dbReference type="CDD" id="cd08422">
    <property type="entry name" value="PBP2_CrgA_like"/>
    <property type="match status" value="1"/>
</dbReference>
<evidence type="ECO:0000256" key="1">
    <source>
        <dbReference type="ARBA" id="ARBA00009437"/>
    </source>
</evidence>
<keyword evidence="4" id="KW-0804">Transcription</keyword>
<evidence type="ECO:0000256" key="3">
    <source>
        <dbReference type="ARBA" id="ARBA00023125"/>
    </source>
</evidence>
<dbReference type="InterPro" id="IPR058163">
    <property type="entry name" value="LysR-type_TF_proteobact-type"/>
</dbReference>
<comment type="caution">
    <text evidence="6">The sequence shown here is derived from an EMBL/GenBank/DDBJ whole genome shotgun (WGS) entry which is preliminary data.</text>
</comment>
<dbReference type="InterPro" id="IPR005119">
    <property type="entry name" value="LysR_subst-bd"/>
</dbReference>
<dbReference type="GO" id="GO:0003700">
    <property type="term" value="F:DNA-binding transcription factor activity"/>
    <property type="evidence" value="ECO:0007669"/>
    <property type="project" value="InterPro"/>
</dbReference>
<dbReference type="InterPro" id="IPR036388">
    <property type="entry name" value="WH-like_DNA-bd_sf"/>
</dbReference>
<sequence>MNLQLDDVALFVRVSALGTLSAAARERDVPVSQVSRSVDRLEAACGVLLLRRSTHGLSLTDEGDAFLAQARRLLDVQAELAADLSGRLDAPGGWVRVSVSAVLAQSLIAPSLPSLLDRHPALRLDIGAEDRLVDMVRDGIDVALRTGTPASDTVVARPIGSLRRGLYASPGYLARHGMPASVDALASHRLVTSSAAPALNDWTFQRDGREQVWCAAQPDRHLTRVDSSAALLALVLAGVGISRLTDLAALPLLRGGALQPVLPEAFTSAPTPVLAVMLRERHRLPKVRACVDHWADWLAANTLGG</sequence>
<dbReference type="PROSITE" id="PS50931">
    <property type="entry name" value="HTH_LYSR"/>
    <property type="match status" value="1"/>
</dbReference>
<name>A0A4Q7L9A3_9BURK</name>
<dbReference type="PANTHER" id="PTHR30537:SF3">
    <property type="entry name" value="TRANSCRIPTIONAL REGULATORY PROTEIN"/>
    <property type="match status" value="1"/>
</dbReference>
<keyword evidence="2" id="KW-0805">Transcription regulation</keyword>
<protein>
    <submittedName>
        <fullName evidence="6">LysR family transcriptional regulator</fullName>
    </submittedName>
</protein>
<dbReference type="RefSeq" id="WP_130483879.1">
    <property type="nucleotide sequence ID" value="NZ_SGWV01000015.1"/>
</dbReference>
<dbReference type="PANTHER" id="PTHR30537">
    <property type="entry name" value="HTH-TYPE TRANSCRIPTIONAL REGULATOR"/>
    <property type="match status" value="1"/>
</dbReference>
<evidence type="ECO:0000256" key="4">
    <source>
        <dbReference type="ARBA" id="ARBA00023163"/>
    </source>
</evidence>
<evidence type="ECO:0000313" key="7">
    <source>
        <dbReference type="Proteomes" id="UP000293433"/>
    </source>
</evidence>
<dbReference type="SUPFAM" id="SSF46785">
    <property type="entry name" value="Winged helix' DNA-binding domain"/>
    <property type="match status" value="1"/>
</dbReference>
<proteinExistence type="inferred from homology"/>
<comment type="similarity">
    <text evidence="1">Belongs to the LysR transcriptional regulatory family.</text>
</comment>
<evidence type="ECO:0000256" key="2">
    <source>
        <dbReference type="ARBA" id="ARBA00023015"/>
    </source>
</evidence>
<keyword evidence="7" id="KW-1185">Reference proteome</keyword>
<feature type="domain" description="HTH lysR-type" evidence="5">
    <location>
        <begin position="1"/>
        <end position="60"/>
    </location>
</feature>
<accession>A0A4Q7L9A3</accession>
<keyword evidence="3" id="KW-0238">DNA-binding</keyword>
<dbReference type="AlphaFoldDB" id="A0A4Q7L9A3"/>
<organism evidence="6 7">
    <name type="scientific">Sphaerotilus mobilis</name>
    <dbReference type="NCBI Taxonomy" id="47994"/>
    <lineage>
        <taxon>Bacteria</taxon>
        <taxon>Pseudomonadati</taxon>
        <taxon>Pseudomonadota</taxon>
        <taxon>Betaproteobacteria</taxon>
        <taxon>Burkholderiales</taxon>
        <taxon>Sphaerotilaceae</taxon>
        <taxon>Sphaerotilus</taxon>
    </lineage>
</organism>
<dbReference type="Pfam" id="PF03466">
    <property type="entry name" value="LysR_substrate"/>
    <property type="match status" value="1"/>
</dbReference>
<dbReference type="Pfam" id="PF00126">
    <property type="entry name" value="HTH_1"/>
    <property type="match status" value="1"/>
</dbReference>
<dbReference type="Proteomes" id="UP000293433">
    <property type="component" value="Unassembled WGS sequence"/>
</dbReference>
<dbReference type="OrthoDB" id="8993884at2"/>
<gene>
    <name evidence="6" type="ORF">EV685_4064</name>
</gene>
<evidence type="ECO:0000259" key="5">
    <source>
        <dbReference type="PROSITE" id="PS50931"/>
    </source>
</evidence>
<dbReference type="GO" id="GO:0043565">
    <property type="term" value="F:sequence-specific DNA binding"/>
    <property type="evidence" value="ECO:0007669"/>
    <property type="project" value="TreeGrafter"/>
</dbReference>
<dbReference type="InterPro" id="IPR036390">
    <property type="entry name" value="WH_DNA-bd_sf"/>
</dbReference>
<dbReference type="GO" id="GO:0006351">
    <property type="term" value="P:DNA-templated transcription"/>
    <property type="evidence" value="ECO:0007669"/>
    <property type="project" value="TreeGrafter"/>
</dbReference>
<dbReference type="SUPFAM" id="SSF53850">
    <property type="entry name" value="Periplasmic binding protein-like II"/>
    <property type="match status" value="1"/>
</dbReference>
<dbReference type="EMBL" id="SGWV01000015">
    <property type="protein sequence ID" value="RZS46647.1"/>
    <property type="molecule type" value="Genomic_DNA"/>
</dbReference>
<dbReference type="Gene3D" id="3.40.190.290">
    <property type="match status" value="1"/>
</dbReference>